<dbReference type="GO" id="GO:0003964">
    <property type="term" value="F:RNA-directed DNA polymerase activity"/>
    <property type="evidence" value="ECO:0007669"/>
    <property type="project" value="UniProtKB-KW"/>
</dbReference>
<evidence type="ECO:0000313" key="3">
    <source>
        <dbReference type="Proteomes" id="UP000215914"/>
    </source>
</evidence>
<dbReference type="Pfam" id="PF13966">
    <property type="entry name" value="zf-RVT"/>
    <property type="match status" value="1"/>
</dbReference>
<keyword evidence="3" id="KW-1185">Reference proteome</keyword>
<evidence type="ECO:0000259" key="1">
    <source>
        <dbReference type="PROSITE" id="PS50878"/>
    </source>
</evidence>
<dbReference type="Pfam" id="PF00078">
    <property type="entry name" value="RVT_1"/>
    <property type="match status" value="1"/>
</dbReference>
<dbReference type="PANTHER" id="PTHR33116:SF78">
    <property type="entry name" value="OS12G0587133 PROTEIN"/>
    <property type="match status" value="1"/>
</dbReference>
<dbReference type="InterPro" id="IPR036691">
    <property type="entry name" value="Endo/exonu/phosph_ase_sf"/>
</dbReference>
<gene>
    <name evidence="2" type="ORF">HanXRQr2_Chr05g0203831</name>
</gene>
<evidence type="ECO:0000313" key="2">
    <source>
        <dbReference type="EMBL" id="KAF5805005.1"/>
    </source>
</evidence>
<proteinExistence type="predicted"/>
<sequence>MSESFRFNQFWGRAEFKVAVVDSQGRSGGLACLWSPAVFRCVDTYYNRHFIIVSGFLVQTGCKINVVNIYAPNDASSRRGVWSEIMGFRNSLQGLWVMMGDFNDVRDVSERKNSEFVEASARAFNDFILAAGLVEYNMGGGNFTYISDNGKKLSKLDRFLVCLGFRENWPNASVVALAREVSDHRPIVLSTVQSDFGHIPFRFFNSWFEFSGFLEFVLQNCGVFQFSGPEDLAFAIKLRWLKNKIKSWLKQEKERRDGIYGGKKRRLEIIENLAEERTLEEDELAERAECRNYVAEFERIKQLDLRQKSRSKWAIEGDENTAYFHHIINSNISTNRLNGLLIDGEWNTNPLSIKEALFEFFQNQFSEPMPIRPVMVCPNIAKTSDLEAAKLENPFSVVEIKEAVWECEGERAPGPDGFNFKFIKKCWVGLQDDLVRLFNKFYEEGSINKCCTSSFIALIPKVKDPVGPTDFRPISLIGVINKVISKVLVNRLKSVMGKLISEQQSTFLAGRNIMDGPLVLNEVFGWLKKYKRSGMFFKVDINKAYDSVNWSFLNSIMAQMNFPSRWRSWVMATLYSARASVLVNGSPTREFDCSRGLRQGDPLSPFLFVIVMEALTCAMNKATSSGLFNGIKISADGLTLSHLSYADDVMFIGDWSITNINNLRRLLRCFYLASGLKVNLAKCSIYGIGVSDQEVQQMASYLRCKKGTFPFIHLGLPIGANMNLARNWKSVVDVFRNRLSIWKAKTLSYGGRITLIKSVLNSLPTYYLSLFKAPAKVLSALDKIRRVFFWGGSEDKAKMNWVAWEKTIAPVEFGGLGFGSIRDTNLAMLAKWWWRFKTEKYSLWRRVVWALHHNNRVWNDFPVKVSIAGPWKGIMSIKPCLLGAGIDLSRAISAVPVNGESIQFWLDAWADPQPLYAKFPNLFKVESNKTCRLADRMCVGEFGPVFLWAWTQPDFDDVCQSQLLQLISLVSGLNMGLDRDLWKWQYASDGVFCVAGIKKVLSSVNRVAPAKVFKWNNWVPKKVSIVAWRAAMERLPTKCALASRNISVQNNLCVLCGDYAETSEHLFVACQFAQMIWQNIADWCNIPPIYAFDLNDVLFLHETCSSNSTKKKVIHAVILTTIWSLWKLRNDSVFNNSVPHTTKILDEIKAMAFLWVRNRAKMVSMTWGDWSRFNI</sequence>
<reference evidence="2" key="2">
    <citation type="submission" date="2020-06" db="EMBL/GenBank/DDBJ databases">
        <title>Helianthus annuus Genome sequencing and assembly Release 2.</title>
        <authorList>
            <person name="Gouzy J."/>
            <person name="Langlade N."/>
            <person name="Munos S."/>
        </authorList>
    </citation>
    <scope>NUCLEOTIDE SEQUENCE</scope>
    <source>
        <tissue evidence="2">Leaves</tissue>
    </source>
</reference>
<dbReference type="CDD" id="cd01650">
    <property type="entry name" value="RT_nLTR_like"/>
    <property type="match status" value="1"/>
</dbReference>
<reference evidence="2" key="1">
    <citation type="journal article" date="2017" name="Nature">
        <title>The sunflower genome provides insights into oil metabolism, flowering and Asterid evolution.</title>
        <authorList>
            <person name="Badouin H."/>
            <person name="Gouzy J."/>
            <person name="Grassa C.J."/>
            <person name="Murat F."/>
            <person name="Staton S.E."/>
            <person name="Cottret L."/>
            <person name="Lelandais-Briere C."/>
            <person name="Owens G.L."/>
            <person name="Carrere S."/>
            <person name="Mayjonade B."/>
            <person name="Legrand L."/>
            <person name="Gill N."/>
            <person name="Kane N.C."/>
            <person name="Bowers J.E."/>
            <person name="Hubner S."/>
            <person name="Bellec A."/>
            <person name="Berard A."/>
            <person name="Berges H."/>
            <person name="Blanchet N."/>
            <person name="Boniface M.C."/>
            <person name="Brunel D."/>
            <person name="Catrice O."/>
            <person name="Chaidir N."/>
            <person name="Claudel C."/>
            <person name="Donnadieu C."/>
            <person name="Faraut T."/>
            <person name="Fievet G."/>
            <person name="Helmstetter N."/>
            <person name="King M."/>
            <person name="Knapp S.J."/>
            <person name="Lai Z."/>
            <person name="Le Paslier M.C."/>
            <person name="Lippi Y."/>
            <person name="Lorenzon L."/>
            <person name="Mandel J.R."/>
            <person name="Marage G."/>
            <person name="Marchand G."/>
            <person name="Marquand E."/>
            <person name="Bret-Mestries E."/>
            <person name="Morien E."/>
            <person name="Nambeesan S."/>
            <person name="Nguyen T."/>
            <person name="Pegot-Espagnet P."/>
            <person name="Pouilly N."/>
            <person name="Raftis F."/>
            <person name="Sallet E."/>
            <person name="Schiex T."/>
            <person name="Thomas J."/>
            <person name="Vandecasteele C."/>
            <person name="Vares D."/>
            <person name="Vear F."/>
            <person name="Vautrin S."/>
            <person name="Crespi M."/>
            <person name="Mangin B."/>
            <person name="Burke J.M."/>
            <person name="Salse J."/>
            <person name="Munos S."/>
            <person name="Vincourt P."/>
            <person name="Rieseberg L.H."/>
            <person name="Langlade N.B."/>
        </authorList>
    </citation>
    <scope>NUCLEOTIDE SEQUENCE</scope>
    <source>
        <tissue evidence="2">Leaves</tissue>
    </source>
</reference>
<dbReference type="Proteomes" id="UP000215914">
    <property type="component" value="Unassembled WGS sequence"/>
</dbReference>
<dbReference type="Gene3D" id="3.60.10.10">
    <property type="entry name" value="Endonuclease/exonuclease/phosphatase"/>
    <property type="match status" value="1"/>
</dbReference>
<accession>A0A9K3IYC5</accession>
<name>A0A9K3IYC5_HELAN</name>
<dbReference type="AlphaFoldDB" id="A0A9K3IYC5"/>
<dbReference type="EC" id="2.7.7.49" evidence="2"/>
<dbReference type="InterPro" id="IPR043502">
    <property type="entry name" value="DNA/RNA_pol_sf"/>
</dbReference>
<organism evidence="2 3">
    <name type="scientific">Helianthus annuus</name>
    <name type="common">Common sunflower</name>
    <dbReference type="NCBI Taxonomy" id="4232"/>
    <lineage>
        <taxon>Eukaryota</taxon>
        <taxon>Viridiplantae</taxon>
        <taxon>Streptophyta</taxon>
        <taxon>Embryophyta</taxon>
        <taxon>Tracheophyta</taxon>
        <taxon>Spermatophyta</taxon>
        <taxon>Magnoliopsida</taxon>
        <taxon>eudicotyledons</taxon>
        <taxon>Gunneridae</taxon>
        <taxon>Pentapetalae</taxon>
        <taxon>asterids</taxon>
        <taxon>campanulids</taxon>
        <taxon>Asterales</taxon>
        <taxon>Asteraceae</taxon>
        <taxon>Asteroideae</taxon>
        <taxon>Heliantheae alliance</taxon>
        <taxon>Heliantheae</taxon>
        <taxon>Helianthus</taxon>
    </lineage>
</organism>
<keyword evidence="2" id="KW-0548">Nucleotidyltransferase</keyword>
<protein>
    <submittedName>
        <fullName evidence="2">RNA-directed DNA polymerase</fullName>
        <ecNumber evidence="2">2.7.7.49</ecNumber>
    </submittedName>
</protein>
<dbReference type="SUPFAM" id="SSF56672">
    <property type="entry name" value="DNA/RNA polymerases"/>
    <property type="match status" value="1"/>
</dbReference>
<feature type="domain" description="Reverse transcriptase" evidence="1">
    <location>
        <begin position="440"/>
        <end position="716"/>
    </location>
</feature>
<dbReference type="PANTHER" id="PTHR33116">
    <property type="entry name" value="REVERSE TRANSCRIPTASE ZINC-BINDING DOMAIN-CONTAINING PROTEIN-RELATED-RELATED"/>
    <property type="match status" value="1"/>
</dbReference>
<dbReference type="EMBL" id="MNCJ02000320">
    <property type="protein sequence ID" value="KAF5805005.1"/>
    <property type="molecule type" value="Genomic_DNA"/>
</dbReference>
<dbReference type="Gramene" id="mRNA:HanXRQr2_Chr05g0203831">
    <property type="protein sequence ID" value="CDS:HanXRQr2_Chr05g0203831.1"/>
    <property type="gene ID" value="HanXRQr2_Chr05g0203831"/>
</dbReference>
<dbReference type="PROSITE" id="PS50878">
    <property type="entry name" value="RT_POL"/>
    <property type="match status" value="1"/>
</dbReference>
<dbReference type="SUPFAM" id="SSF56219">
    <property type="entry name" value="DNase I-like"/>
    <property type="match status" value="1"/>
</dbReference>
<dbReference type="InterPro" id="IPR000477">
    <property type="entry name" value="RT_dom"/>
</dbReference>
<keyword evidence="2" id="KW-0695">RNA-directed DNA polymerase</keyword>
<comment type="caution">
    <text evidence="2">The sequence shown here is derived from an EMBL/GenBank/DDBJ whole genome shotgun (WGS) entry which is preliminary data.</text>
</comment>
<dbReference type="InterPro" id="IPR026960">
    <property type="entry name" value="RVT-Znf"/>
</dbReference>
<keyword evidence="2" id="KW-0808">Transferase</keyword>